<dbReference type="RefSeq" id="WP_264487102.1">
    <property type="nucleotide sequence ID" value="NZ_JAPDDT010000003.1"/>
</dbReference>
<keyword evidence="8" id="KW-1185">Reference proteome</keyword>
<evidence type="ECO:0000256" key="5">
    <source>
        <dbReference type="ARBA" id="ARBA00022842"/>
    </source>
</evidence>
<evidence type="ECO:0000259" key="6">
    <source>
        <dbReference type="Pfam" id="PF03738"/>
    </source>
</evidence>
<feature type="domain" description="Glutathionylspermidine synthase pre-ATP-grasp-like" evidence="6">
    <location>
        <begin position="16"/>
        <end position="373"/>
    </location>
</feature>
<evidence type="ECO:0000313" key="7">
    <source>
        <dbReference type="EMBL" id="MCW1922997.1"/>
    </source>
</evidence>
<keyword evidence="2" id="KW-0479">Metal-binding</keyword>
<sequence length="375" mass="42613">MKAPIRLESRPPRPDWQQRVEDAGLLWHGADGQPYWTEDQNLVFTLEAAEVLEDAANQLHALCLHACEEIVRRDWFSRLAIPDTAAGLVQTSWMAGDRALYGRFDLAWDGTSTPKLLEYNADTPTSLLEAAVIQWQWLEDVAPDSDQLNSIHEALVERWQLFPEAMIHFACTWDHLEDRQTIAYLAETAEQAGKSVELLDIAEIGFSEGGRFTDAAERPIERLFKLYPWEWMMEEPFFAEIGQERQRFTEPAWKMMLSNKGILPILWELNPGHPLLLPASYSRDGLGEVDRWVEKPFFGREGSGVVLRSRGPFHSPPAIGPTVYQQHADLFQAAGRHVVWGLWMIGDECRGLSARADTSPVTGNLSRFLPHRIEG</sequence>
<evidence type="ECO:0000256" key="2">
    <source>
        <dbReference type="ARBA" id="ARBA00022723"/>
    </source>
</evidence>
<dbReference type="Proteomes" id="UP001320876">
    <property type="component" value="Unassembled WGS sequence"/>
</dbReference>
<proteinExistence type="predicted"/>
<dbReference type="InterPro" id="IPR016185">
    <property type="entry name" value="PreATP-grasp_dom_sf"/>
</dbReference>
<keyword evidence="1" id="KW-0436">Ligase</keyword>
<keyword evidence="3" id="KW-0547">Nucleotide-binding</keyword>
<gene>
    <name evidence="7" type="ORF">OKA05_10575</name>
</gene>
<accession>A0ABT3GH98</accession>
<reference evidence="7 8" key="1">
    <citation type="submission" date="2022-10" db="EMBL/GenBank/DDBJ databases">
        <title>Luteolibacter arcticus strain CCTCC AB 2014275, whole genome shotgun sequencing project.</title>
        <authorList>
            <person name="Zhao G."/>
            <person name="Shen L."/>
        </authorList>
    </citation>
    <scope>NUCLEOTIDE SEQUENCE [LARGE SCALE GENOMIC DNA]</scope>
    <source>
        <strain evidence="7 8">CCTCC AB 2014275</strain>
    </source>
</reference>
<organism evidence="7 8">
    <name type="scientific">Luteolibacter arcticus</name>
    <dbReference type="NCBI Taxonomy" id="1581411"/>
    <lineage>
        <taxon>Bacteria</taxon>
        <taxon>Pseudomonadati</taxon>
        <taxon>Verrucomicrobiota</taxon>
        <taxon>Verrucomicrobiia</taxon>
        <taxon>Verrucomicrobiales</taxon>
        <taxon>Verrucomicrobiaceae</taxon>
        <taxon>Luteolibacter</taxon>
    </lineage>
</organism>
<name>A0ABT3GH98_9BACT</name>
<dbReference type="Pfam" id="PF03738">
    <property type="entry name" value="GSP_synth"/>
    <property type="match status" value="1"/>
</dbReference>
<evidence type="ECO:0000256" key="4">
    <source>
        <dbReference type="ARBA" id="ARBA00022840"/>
    </source>
</evidence>
<dbReference type="SUPFAM" id="SSF52440">
    <property type="entry name" value="PreATP-grasp domain"/>
    <property type="match status" value="1"/>
</dbReference>
<evidence type="ECO:0000256" key="3">
    <source>
        <dbReference type="ARBA" id="ARBA00022741"/>
    </source>
</evidence>
<dbReference type="Gene3D" id="3.30.1490.330">
    <property type="match status" value="1"/>
</dbReference>
<comment type="caution">
    <text evidence="7">The sequence shown here is derived from an EMBL/GenBank/DDBJ whole genome shotgun (WGS) entry which is preliminary data.</text>
</comment>
<dbReference type="EMBL" id="JAPDDT010000003">
    <property type="protein sequence ID" value="MCW1922997.1"/>
    <property type="molecule type" value="Genomic_DNA"/>
</dbReference>
<protein>
    <submittedName>
        <fullName evidence="7">Glutathionylspermidine synthase family protein</fullName>
    </submittedName>
</protein>
<evidence type="ECO:0000256" key="1">
    <source>
        <dbReference type="ARBA" id="ARBA00022598"/>
    </source>
</evidence>
<keyword evidence="4" id="KW-0067">ATP-binding</keyword>
<keyword evidence="5" id="KW-0460">Magnesium</keyword>
<evidence type="ECO:0000313" key="8">
    <source>
        <dbReference type="Proteomes" id="UP001320876"/>
    </source>
</evidence>
<dbReference type="SUPFAM" id="SSF56059">
    <property type="entry name" value="Glutathione synthetase ATP-binding domain-like"/>
    <property type="match status" value="1"/>
</dbReference>
<dbReference type="InterPro" id="IPR005494">
    <property type="entry name" value="GSPS_pre-ATP-grasp-like_dom"/>
</dbReference>